<dbReference type="NCBIfam" id="TIGR00739">
    <property type="entry name" value="yajC"/>
    <property type="match status" value="1"/>
</dbReference>
<evidence type="ECO:0000256" key="8">
    <source>
        <dbReference type="ARBA" id="ARBA00023010"/>
    </source>
</evidence>
<evidence type="ECO:0000313" key="12">
    <source>
        <dbReference type="Proteomes" id="UP000754710"/>
    </source>
</evidence>
<keyword evidence="4" id="KW-1003">Cell membrane</keyword>
<evidence type="ECO:0000256" key="6">
    <source>
        <dbReference type="ARBA" id="ARBA00022927"/>
    </source>
</evidence>
<evidence type="ECO:0000256" key="3">
    <source>
        <dbReference type="ARBA" id="ARBA00022448"/>
    </source>
</evidence>
<reference evidence="11 12" key="1">
    <citation type="submission" date="2021-08" db="EMBL/GenBank/DDBJ databases">
        <title>Nocardioides bacterium WL0053 sp. nov., isolated from the sediment.</title>
        <authorList>
            <person name="Wang L."/>
            <person name="Zhang D."/>
            <person name="Zhang A."/>
        </authorList>
    </citation>
    <scope>NUCLEOTIDE SEQUENCE [LARGE SCALE GENOMIC DNA]</scope>
    <source>
        <strain evidence="11 12">WL0053</strain>
    </source>
</reference>
<evidence type="ECO:0000313" key="11">
    <source>
        <dbReference type="EMBL" id="MBY9076196.1"/>
    </source>
</evidence>
<gene>
    <name evidence="11" type="primary">yajC</name>
    <name evidence="11" type="ORF">K1X13_15290</name>
</gene>
<evidence type="ECO:0000256" key="1">
    <source>
        <dbReference type="ARBA" id="ARBA00004162"/>
    </source>
</evidence>
<feature type="compositionally biased region" description="Low complexity" evidence="10">
    <location>
        <begin position="93"/>
        <end position="104"/>
    </location>
</feature>
<comment type="caution">
    <text evidence="11">The sequence shown here is derived from an EMBL/GenBank/DDBJ whole genome shotgun (WGS) entry which is preliminary data.</text>
</comment>
<protein>
    <submittedName>
        <fullName evidence="11">Preprotein translocase subunit YajC</fullName>
    </submittedName>
</protein>
<evidence type="ECO:0000256" key="10">
    <source>
        <dbReference type="SAM" id="MobiDB-lite"/>
    </source>
</evidence>
<evidence type="ECO:0000256" key="5">
    <source>
        <dbReference type="ARBA" id="ARBA00022692"/>
    </source>
</evidence>
<dbReference type="PANTHER" id="PTHR33909:SF1">
    <property type="entry name" value="SEC TRANSLOCON ACCESSORY COMPLEX SUBUNIT YAJC"/>
    <property type="match status" value="1"/>
</dbReference>
<dbReference type="Proteomes" id="UP000754710">
    <property type="component" value="Unassembled WGS sequence"/>
</dbReference>
<keyword evidence="6" id="KW-0653">Protein transport</keyword>
<dbReference type="EMBL" id="JAIEZQ010000002">
    <property type="protein sequence ID" value="MBY9076196.1"/>
    <property type="molecule type" value="Genomic_DNA"/>
</dbReference>
<keyword evidence="9" id="KW-0472">Membrane</keyword>
<keyword evidence="5" id="KW-0812">Transmembrane</keyword>
<keyword evidence="7" id="KW-1133">Transmembrane helix</keyword>
<name>A0ABS7RN58_9ACTN</name>
<keyword evidence="3" id="KW-0813">Transport</keyword>
<dbReference type="PRINTS" id="PR01853">
    <property type="entry name" value="YAJCTRNLCASE"/>
</dbReference>
<dbReference type="SMART" id="SM01323">
    <property type="entry name" value="YajC"/>
    <property type="match status" value="1"/>
</dbReference>
<dbReference type="PANTHER" id="PTHR33909">
    <property type="entry name" value="SEC TRANSLOCON ACCESSORY COMPLEX SUBUNIT YAJC"/>
    <property type="match status" value="1"/>
</dbReference>
<proteinExistence type="inferred from homology"/>
<evidence type="ECO:0000256" key="4">
    <source>
        <dbReference type="ARBA" id="ARBA00022475"/>
    </source>
</evidence>
<evidence type="ECO:0000256" key="9">
    <source>
        <dbReference type="ARBA" id="ARBA00023136"/>
    </source>
</evidence>
<dbReference type="Pfam" id="PF02699">
    <property type="entry name" value="YajC"/>
    <property type="match status" value="1"/>
</dbReference>
<evidence type="ECO:0000256" key="7">
    <source>
        <dbReference type="ARBA" id="ARBA00022989"/>
    </source>
</evidence>
<keyword evidence="12" id="KW-1185">Reference proteome</keyword>
<comment type="similarity">
    <text evidence="2">Belongs to the YajC family.</text>
</comment>
<dbReference type="InterPro" id="IPR003849">
    <property type="entry name" value="Preprotein_translocase_YajC"/>
</dbReference>
<keyword evidence="8" id="KW-0811">Translocation</keyword>
<evidence type="ECO:0000256" key="2">
    <source>
        <dbReference type="ARBA" id="ARBA00006742"/>
    </source>
</evidence>
<organism evidence="11 12">
    <name type="scientific">Nocardioides jiangsuensis</name>
    <dbReference type="NCBI Taxonomy" id="2866161"/>
    <lineage>
        <taxon>Bacteria</taxon>
        <taxon>Bacillati</taxon>
        <taxon>Actinomycetota</taxon>
        <taxon>Actinomycetes</taxon>
        <taxon>Propionibacteriales</taxon>
        <taxon>Nocardioidaceae</taxon>
        <taxon>Nocardioides</taxon>
    </lineage>
</organism>
<comment type="subcellular location">
    <subcellularLocation>
        <location evidence="1">Cell membrane</location>
        <topology evidence="1">Single-pass membrane protein</topology>
    </subcellularLocation>
</comment>
<accession>A0ABS7RN58</accession>
<feature type="region of interest" description="Disordered" evidence="10">
    <location>
        <begin position="84"/>
        <end position="104"/>
    </location>
</feature>
<sequence>MAGIFPLLLIVVAFWFLVIRPARKRQQEMRTIQSQVAPGSQVMLGSGIYGTVVDVADDTLRLELAPGTVVKVARQAVVRVVEEPVSPAPPPAAADESPSATDEQ</sequence>